<protein>
    <recommendedName>
        <fullName evidence="4">adenylate kinase</fullName>
        <ecNumber evidence="4">2.7.4.3</ecNumber>
    </recommendedName>
    <alternativeName>
        <fullName evidence="8">ATP:AMP phosphotransferase</fullName>
    </alternativeName>
</protein>
<reference evidence="11" key="1">
    <citation type="submission" date="2017-09" db="EMBL/GenBank/DDBJ databases">
        <title>Characterization of reference genes for quantitative real-time PCR in the Antarctic moss Sanionia uncinata under cold and drought stress conditions.</title>
        <authorList>
            <person name="Park M."/>
            <person name="Lee H."/>
        </authorList>
    </citation>
    <scope>NUCLEOTIDE SEQUENCE</scope>
</reference>
<dbReference type="AlphaFoldDB" id="A0A346PYC2"/>
<feature type="domain" description="Adenylate kinase active site lid" evidence="10">
    <location>
        <begin position="242"/>
        <end position="277"/>
    </location>
</feature>
<keyword evidence="6" id="KW-0547">Nucleotide-binding</keyword>
<sequence>MAAAQLEDVPNDTLFHEVLRRMKCAPKSEKRLILVGPPGCGKGTQSPILKEEHCLCHLATGDMLRAAVAQKTPLGLEAKAAMDKGALVSDDLVVGIIDEAMKKPSCTKGFILDGFPRTVVQAQKLDAALGKQGVKIDKVLNFEIDDSILEERITGRWIHPDSGRSYHSKFAPPKVAGKDDITGEPLIQRKDDTAEVLKKRLSSFHEQTAPLDAALEKQGVKIDKVLNFEIDDSILEERITGRWIHPDSGRSYHSKFAPPKVAGKDDITGEPLIQRKDDTAEVLKKRLSSFHEQTAPVIEYYLQKGVVKNVEAAKAANVVSNDIRNALA</sequence>
<evidence type="ECO:0000256" key="9">
    <source>
        <dbReference type="RuleBase" id="RU003330"/>
    </source>
</evidence>
<evidence type="ECO:0000313" key="11">
    <source>
        <dbReference type="EMBL" id="AXR85310.1"/>
    </source>
</evidence>
<accession>A0A346PYC2</accession>
<feature type="domain" description="Adenylate kinase active site lid" evidence="10">
    <location>
        <begin position="156"/>
        <end position="191"/>
    </location>
</feature>
<dbReference type="Pfam" id="PF05191">
    <property type="entry name" value="ADK_lid"/>
    <property type="match status" value="2"/>
</dbReference>
<evidence type="ECO:0000256" key="6">
    <source>
        <dbReference type="ARBA" id="ARBA00022741"/>
    </source>
</evidence>
<dbReference type="InterPro" id="IPR007862">
    <property type="entry name" value="Adenylate_kinase_lid-dom"/>
</dbReference>
<dbReference type="InterPro" id="IPR027417">
    <property type="entry name" value="P-loop_NTPase"/>
</dbReference>
<dbReference type="InterPro" id="IPR000850">
    <property type="entry name" value="Adenylat/UMP-CMP_kin"/>
</dbReference>
<evidence type="ECO:0000256" key="4">
    <source>
        <dbReference type="ARBA" id="ARBA00012955"/>
    </source>
</evidence>
<evidence type="ECO:0000256" key="8">
    <source>
        <dbReference type="ARBA" id="ARBA00031517"/>
    </source>
</evidence>
<dbReference type="InterPro" id="IPR033690">
    <property type="entry name" value="Adenylat_kinase_CS"/>
</dbReference>
<dbReference type="Pfam" id="PF00406">
    <property type="entry name" value="ADK"/>
    <property type="match status" value="1"/>
</dbReference>
<evidence type="ECO:0000256" key="7">
    <source>
        <dbReference type="ARBA" id="ARBA00022777"/>
    </source>
</evidence>
<proteinExistence type="evidence at transcript level"/>
<dbReference type="InterPro" id="IPR006259">
    <property type="entry name" value="Adenyl_kin_sub"/>
</dbReference>
<dbReference type="PROSITE" id="PS00113">
    <property type="entry name" value="ADENYLATE_KINASE"/>
    <property type="match status" value="1"/>
</dbReference>
<comment type="function">
    <text evidence="2">Catalyzes the reversible transfer of the terminal phosphate group between ATP and AMP. Plays an important role in cellular energy homeostasis and in adenine nucleotide metabolism.</text>
</comment>
<organism evidence="11">
    <name type="scientific">Sanionia uncinata</name>
    <dbReference type="NCBI Taxonomy" id="140003"/>
    <lineage>
        <taxon>Eukaryota</taxon>
        <taxon>Viridiplantae</taxon>
        <taxon>Streptophyta</taxon>
        <taxon>Embryophyta</taxon>
        <taxon>Bryophyta</taxon>
        <taxon>Bryophytina</taxon>
        <taxon>Bryopsida</taxon>
        <taxon>Bryidae</taxon>
        <taxon>Hypnanae</taxon>
        <taxon>Hypnales</taxon>
        <taxon>Amblystegiaceae</taxon>
        <taxon>Sanionia</taxon>
    </lineage>
</organism>
<keyword evidence="5 9" id="KW-0808">Transferase</keyword>
<dbReference type="PRINTS" id="PR00094">
    <property type="entry name" value="ADENYLTKNASE"/>
</dbReference>
<dbReference type="SUPFAM" id="SSF52540">
    <property type="entry name" value="P-loop containing nucleoside triphosphate hydrolases"/>
    <property type="match status" value="2"/>
</dbReference>
<dbReference type="Gene3D" id="3.40.50.300">
    <property type="entry name" value="P-loop containing nucleotide triphosphate hydrolases"/>
    <property type="match status" value="2"/>
</dbReference>
<dbReference type="EMBL" id="MG020637">
    <property type="protein sequence ID" value="AXR85310.1"/>
    <property type="molecule type" value="mRNA"/>
</dbReference>
<dbReference type="GO" id="GO:0005524">
    <property type="term" value="F:ATP binding"/>
    <property type="evidence" value="ECO:0007669"/>
    <property type="project" value="InterPro"/>
</dbReference>
<dbReference type="CDD" id="cd01428">
    <property type="entry name" value="ADK"/>
    <property type="match status" value="1"/>
</dbReference>
<dbReference type="NCBIfam" id="TIGR01351">
    <property type="entry name" value="adk"/>
    <property type="match status" value="1"/>
</dbReference>
<keyword evidence="7 9" id="KW-0418">Kinase</keyword>
<name>A0A346PYC2_9BRYO</name>
<evidence type="ECO:0000256" key="3">
    <source>
        <dbReference type="ARBA" id="ARBA00007220"/>
    </source>
</evidence>
<dbReference type="NCBIfam" id="NF001381">
    <property type="entry name" value="PRK00279.1-3"/>
    <property type="match status" value="1"/>
</dbReference>
<dbReference type="EC" id="2.7.4.3" evidence="4"/>
<dbReference type="FunFam" id="3.40.50.300:FF:000106">
    <property type="entry name" value="Adenylate kinase mitochondrial"/>
    <property type="match status" value="1"/>
</dbReference>
<dbReference type="HAMAP" id="MF_00235">
    <property type="entry name" value="Adenylate_kinase_Adk"/>
    <property type="match status" value="1"/>
</dbReference>
<comment type="similarity">
    <text evidence="3 9">Belongs to the adenylate kinase family.</text>
</comment>
<evidence type="ECO:0000256" key="2">
    <source>
        <dbReference type="ARBA" id="ARBA00003053"/>
    </source>
</evidence>
<comment type="catalytic activity">
    <reaction evidence="1">
        <text>AMP + ATP = 2 ADP</text>
        <dbReference type="Rhea" id="RHEA:12973"/>
        <dbReference type="ChEBI" id="CHEBI:30616"/>
        <dbReference type="ChEBI" id="CHEBI:456215"/>
        <dbReference type="ChEBI" id="CHEBI:456216"/>
        <dbReference type="EC" id="2.7.4.3"/>
    </reaction>
</comment>
<dbReference type="SUPFAM" id="SSF57774">
    <property type="entry name" value="Microbial and mitochondrial ADK, insert 'zinc finger' domain"/>
    <property type="match status" value="1"/>
</dbReference>
<dbReference type="GO" id="GO:0004017">
    <property type="term" value="F:AMP kinase activity"/>
    <property type="evidence" value="ECO:0007669"/>
    <property type="project" value="UniProtKB-EC"/>
</dbReference>
<evidence type="ECO:0000256" key="1">
    <source>
        <dbReference type="ARBA" id="ARBA00000582"/>
    </source>
</evidence>
<evidence type="ECO:0000259" key="10">
    <source>
        <dbReference type="Pfam" id="PF05191"/>
    </source>
</evidence>
<evidence type="ECO:0000256" key="5">
    <source>
        <dbReference type="ARBA" id="ARBA00022679"/>
    </source>
</evidence>
<dbReference type="InterPro" id="IPR036193">
    <property type="entry name" value="ADK_active_lid_dom_sf"/>
</dbReference>
<dbReference type="PANTHER" id="PTHR23359">
    <property type="entry name" value="NUCLEOTIDE KINASE"/>
    <property type="match status" value="1"/>
</dbReference>